<protein>
    <recommendedName>
        <fullName evidence="4 10">Transcription elongation factor Spt6</fullName>
    </recommendedName>
</protein>
<dbReference type="CDD" id="cd09918">
    <property type="entry name" value="SH2_Nterm_SPT6_like"/>
    <property type="match status" value="1"/>
</dbReference>
<evidence type="ECO:0000256" key="9">
    <source>
        <dbReference type="ARBA" id="ARBA00093389"/>
    </source>
</evidence>
<dbReference type="GO" id="GO:0005694">
    <property type="term" value="C:chromosome"/>
    <property type="evidence" value="ECO:0007669"/>
    <property type="project" value="UniProtKB-SubCell"/>
</dbReference>
<dbReference type="PROSITE" id="PS50126">
    <property type="entry name" value="S1"/>
    <property type="match status" value="1"/>
</dbReference>
<evidence type="ECO:0000256" key="3">
    <source>
        <dbReference type="ARBA" id="ARBA00009253"/>
    </source>
</evidence>
<dbReference type="InterPro" id="IPR028088">
    <property type="entry name" value="Spt6_HTH_DNA-bd_dom"/>
</dbReference>
<dbReference type="SUPFAM" id="SSF50249">
    <property type="entry name" value="Nucleic acid-binding proteins"/>
    <property type="match status" value="1"/>
</dbReference>
<dbReference type="Pfam" id="PF14633">
    <property type="entry name" value="SH2_2"/>
    <property type="match status" value="1"/>
</dbReference>
<dbReference type="InterPro" id="IPR028231">
    <property type="entry name" value="Spt6_YqgF"/>
</dbReference>
<evidence type="ECO:0000313" key="14">
    <source>
        <dbReference type="Proteomes" id="UP000886653"/>
    </source>
</evidence>
<sequence>MANLTENPDLEPPALEDDVPEEDEEVVQKVLEDSSEEEEEGSEEERAVREGFIADEEEEDEEDDYSSRKRKRKERRRQKHKERKKHRSAAIEPDDEDEGLDEDDLELLAENTGTTQQRKAKRRLRRAGSVASDDIDIDHDDALHRIFDDDDEAPAFRRRDGLGVDDELDDFIEEDEFPEDEPQAVKRSAKRKGKTTPARADPGRQKQAGRVMGALAPDVSGISPDAWDEVLEVFGNGDDFAWALEMDDVDDVGGDGDHAYQDADGGLLKSTAVQLKDIFEPSQIKDRMLTEADEAIRLLDIPERTQLASTSLANATSTEPLLTSEELDRAAEWVSQRISDRCSETFLHKDRHGFFPVLKEPFIVSVKDVLEFFLTKYLEVPFVFMNRKDYITHHTVDADGEHTNVQFLTRDELWKVHTLSLKYVALLDRKKGLRRLFDKLDAEDDYFEECYGRIQSVEEVSDLMQWLTLKYGSRLREAQADVREDADADALAADLTAEGLRRSSGGDLAKTVRYKKASRESRYERAKGSVVSKLATELGISSRDLSADFLARNKQHFTDDPHLAPEIYAEEFAEPQTEFDDARKALEAAKLIVSTDIGRDPLLKKHVRQLFQDHGVVTVAPSEAGMTKITELHPYYAFKYLSQKPFSALRQSSQYLQIMAAEQELLVSVQVHLSPKTDENFKREMIETYKSDFTSELATSWNELREEVLLHAIEHMLLPDAARWAKNYLKDEAEEFVAQRCAEELEERIDVAPYKPTHLFDGEVPSVVAISNGAGDPRRDSTFVIYLDEAGRFRDHMKLDNLRDQTPRQDLSDFLQKRTPDVIVVGGFSASTHRLLADVKAVATELTEKLKSELRSSGEDFTEEAANKIDFPVIVARDDTARLCQQTKVGEDDFGRLPPIGRYCIALARYVQSPLNEYAAAGSDITAITFHPDQQFLPKETLQVYLERALVNIVNSVGVDINRAVNDHYYQHLLQYVCGLGPRKAQKLIKMINSKSSVEGTLILRNELITHNLVTKNIFYNCAGFLRIRQNDLRTNREIDPDILDDTRIHPEDYYVACKMAADAQELDEEDFAEQPASQVVSDLLAADGGSGAQKLDDLNLDDFADELFRLLGVRKRLTLYQIRTELQNPYAEKRATFDALTPEQMFDLWTGENEATLSKGTVIPVKITKSRDRGLSVRLDSGIEGFIEQRYMIEEGTPDMSKFPVGSTIQALVMEIHKDRFLVELNSQPTAVSAAASYQKKVKTDQYFDEIQMQMDKDRLEAKKKTGSRRTQRVIKHPNFHNFNAGQAEQHLANQQRGDCVIRPSSKGTDHLAVTWKVDTGVYQHIDVLELDKQNEFSLGRILKIGGRFSYSDLDELIVSHVRAMARKVEEMINHEKYKGTPEEMTSYLNTYLMANPDRSVYAFSIDKDTPGCFFVGFKADKNSPTQKWTVKVSPGAYELHGTPSGDMLSLCNAFKTQYTARSAAPGGQSRTDAYGRQTPMLQPNGRTPMNGGRTPMAGGRTPMAGGRTPMLGSRTPLGTPRYTGTGTTPQYPPPPPAGQAYSTARYSGGMTPAPPQPLPQAWPGSTMNVAYPPPAVPQRVAPPHPNNQNYPRYPGPPQPPMAQPHPPQQGEL</sequence>
<dbReference type="CDD" id="cd09928">
    <property type="entry name" value="SH2_Cterm_SPT6_like"/>
    <property type="match status" value="1"/>
</dbReference>
<evidence type="ECO:0000256" key="1">
    <source>
        <dbReference type="ARBA" id="ARBA00004123"/>
    </source>
</evidence>
<evidence type="ECO:0000256" key="4">
    <source>
        <dbReference type="ARBA" id="ARBA00020248"/>
    </source>
</evidence>
<dbReference type="InterPro" id="IPR035018">
    <property type="entry name" value="Spt6_SH2_C"/>
</dbReference>
<comment type="function">
    <text evidence="9">Histone H3-H4 chaperone that plays a role in maintenance of chromatin structure during RNA polymerase II transcription elongation thereby repressing transcription initiation from cryptic promoters. Mediates the reassembly of nucleosomes onto the promoters of at least a selected set of genes during repression; the nucleosome reassembly is essential for transcriptional repression. Essential for viability.</text>
</comment>
<dbReference type="GO" id="GO:0003677">
    <property type="term" value="F:DNA binding"/>
    <property type="evidence" value="ECO:0007669"/>
    <property type="project" value="InterPro"/>
</dbReference>
<dbReference type="GO" id="GO:0140673">
    <property type="term" value="P:transcription elongation-coupled chromatin remodeling"/>
    <property type="evidence" value="ECO:0007669"/>
    <property type="project" value="InterPro"/>
</dbReference>
<feature type="compositionally biased region" description="Acidic residues" evidence="11">
    <location>
        <begin position="14"/>
        <end position="25"/>
    </location>
</feature>
<dbReference type="PANTHER" id="PTHR10145:SF6">
    <property type="entry name" value="TRANSCRIPTION ELONGATION FACTOR SPT6"/>
    <property type="match status" value="1"/>
</dbReference>
<evidence type="ECO:0000256" key="2">
    <source>
        <dbReference type="ARBA" id="ARBA00004286"/>
    </source>
</evidence>
<feature type="domain" description="S1 motif" evidence="12">
    <location>
        <begin position="1161"/>
        <end position="1229"/>
    </location>
</feature>
<dbReference type="Pfam" id="PF14639">
    <property type="entry name" value="YqgF"/>
    <property type="match status" value="1"/>
</dbReference>
<feature type="region of interest" description="Disordered" evidence="11">
    <location>
        <begin position="1"/>
        <end position="130"/>
    </location>
</feature>
<comment type="subcellular location">
    <subcellularLocation>
        <location evidence="2">Chromosome</location>
    </subcellularLocation>
    <subcellularLocation>
        <location evidence="1 10">Nucleus</location>
    </subcellularLocation>
</comment>
<dbReference type="FunFam" id="1.10.150.850:FF:000001">
    <property type="entry name" value="Transcription elongation factor spt6"/>
    <property type="match status" value="1"/>
</dbReference>
<dbReference type="FunFam" id="1.10.10.2740:FF:000002">
    <property type="entry name" value="Transcription elongation factor Spt6"/>
    <property type="match status" value="1"/>
</dbReference>
<dbReference type="SUPFAM" id="SSF47781">
    <property type="entry name" value="RuvA domain 2-like"/>
    <property type="match status" value="2"/>
</dbReference>
<dbReference type="InterPro" id="IPR055179">
    <property type="entry name" value="Tex-like_central_region"/>
</dbReference>
<dbReference type="InterPro" id="IPR049540">
    <property type="entry name" value="Spt6-like_S1"/>
</dbReference>
<dbReference type="Pfam" id="PF14632">
    <property type="entry name" value="SPT6_acidic"/>
    <property type="match status" value="1"/>
</dbReference>
<dbReference type="Gene3D" id="1.10.3500.10">
    <property type="entry name" value="Tex N-terminal region-like"/>
    <property type="match status" value="1"/>
</dbReference>
<dbReference type="GO" id="GO:0042393">
    <property type="term" value="F:histone binding"/>
    <property type="evidence" value="ECO:0007669"/>
    <property type="project" value="TreeGrafter"/>
</dbReference>
<evidence type="ECO:0000259" key="12">
    <source>
        <dbReference type="PROSITE" id="PS50126"/>
    </source>
</evidence>
<dbReference type="Gene3D" id="2.40.50.140">
    <property type="entry name" value="Nucleic acid-binding proteins"/>
    <property type="match status" value="1"/>
</dbReference>
<feature type="compositionally biased region" description="Acidic residues" evidence="11">
    <location>
        <begin position="53"/>
        <end position="64"/>
    </location>
</feature>
<dbReference type="GO" id="GO:0034728">
    <property type="term" value="P:nucleosome organization"/>
    <property type="evidence" value="ECO:0007669"/>
    <property type="project" value="TreeGrafter"/>
</dbReference>
<evidence type="ECO:0000313" key="13">
    <source>
        <dbReference type="EMBL" id="KAG0146826.1"/>
    </source>
</evidence>
<dbReference type="PANTHER" id="PTHR10145">
    <property type="entry name" value="TRANSCRIPTION ELONGATION FACTOR SPT6"/>
    <property type="match status" value="1"/>
</dbReference>
<evidence type="ECO:0000256" key="11">
    <source>
        <dbReference type="SAM" id="MobiDB-lite"/>
    </source>
</evidence>
<keyword evidence="7 10" id="KW-0804">Transcription</keyword>
<feature type="compositionally biased region" description="Acidic residues" evidence="11">
    <location>
        <begin position="172"/>
        <end position="182"/>
    </location>
</feature>
<feature type="region of interest" description="Disordered" evidence="11">
    <location>
        <begin position="172"/>
        <end position="208"/>
    </location>
</feature>
<dbReference type="InterPro" id="IPR012337">
    <property type="entry name" value="RNaseH-like_sf"/>
</dbReference>
<dbReference type="InterPro" id="IPR023323">
    <property type="entry name" value="Tex-like_dom_sf"/>
</dbReference>
<dbReference type="InterPro" id="IPR042066">
    <property type="entry name" value="Spt6_death-like"/>
</dbReference>
<dbReference type="Pfam" id="PF22706">
    <property type="entry name" value="Tex_central_region"/>
    <property type="match status" value="1"/>
</dbReference>
<feature type="compositionally biased region" description="Basic residues" evidence="11">
    <location>
        <begin position="68"/>
        <end position="88"/>
    </location>
</feature>
<dbReference type="Gene3D" id="1.10.10.650">
    <property type="entry name" value="RuvA domain 2-like"/>
    <property type="match status" value="1"/>
</dbReference>
<proteinExistence type="inferred from homology"/>
<feature type="compositionally biased region" description="Low complexity" evidence="11">
    <location>
        <begin position="1516"/>
        <end position="1531"/>
    </location>
</feature>
<dbReference type="Gene3D" id="1.10.150.850">
    <property type="entry name" value="Spt6, helix-hairpin-helix domain"/>
    <property type="match status" value="1"/>
</dbReference>
<dbReference type="InterPro" id="IPR036860">
    <property type="entry name" value="SH2_dom_sf"/>
</dbReference>
<dbReference type="InterPro" id="IPR003029">
    <property type="entry name" value="S1_domain"/>
</dbReference>
<dbReference type="GO" id="GO:0008023">
    <property type="term" value="C:transcription elongation factor complex"/>
    <property type="evidence" value="ECO:0007669"/>
    <property type="project" value="TreeGrafter"/>
</dbReference>
<dbReference type="Pfam" id="PF21710">
    <property type="entry name" value="Spt6_S1"/>
    <property type="match status" value="1"/>
</dbReference>
<feature type="compositionally biased region" description="Pro residues" evidence="11">
    <location>
        <begin position="1573"/>
        <end position="1587"/>
    </location>
</feature>
<comment type="caution">
    <text evidence="13">The sequence shown here is derived from an EMBL/GenBank/DDBJ whole genome shotgun (WGS) entry which is preliminary data.</text>
</comment>
<feature type="compositionally biased region" description="Acidic residues" evidence="11">
    <location>
        <begin position="92"/>
        <end position="107"/>
    </location>
</feature>
<name>A0A9P6TBZ7_9BASI</name>
<organism evidence="13 14">
    <name type="scientific">Cronartium quercuum f. sp. fusiforme G11</name>
    <dbReference type="NCBI Taxonomy" id="708437"/>
    <lineage>
        <taxon>Eukaryota</taxon>
        <taxon>Fungi</taxon>
        <taxon>Dikarya</taxon>
        <taxon>Basidiomycota</taxon>
        <taxon>Pucciniomycotina</taxon>
        <taxon>Pucciniomycetes</taxon>
        <taxon>Pucciniales</taxon>
        <taxon>Coleosporiaceae</taxon>
        <taxon>Cronartium</taxon>
    </lineage>
</organism>
<dbReference type="Gene3D" id="3.30.505.10">
    <property type="entry name" value="SH2 domain"/>
    <property type="match status" value="2"/>
</dbReference>
<feature type="compositionally biased region" description="Acidic residues" evidence="11">
    <location>
        <begin position="33"/>
        <end position="43"/>
    </location>
</feature>
<dbReference type="Pfam" id="PF14635">
    <property type="entry name" value="HHH_7"/>
    <property type="match status" value="1"/>
</dbReference>
<reference evidence="13" key="1">
    <citation type="submission" date="2013-11" db="EMBL/GenBank/DDBJ databases">
        <title>Genome sequence of the fusiform rust pathogen reveals effectors for host alternation and coevolution with pine.</title>
        <authorList>
            <consortium name="DOE Joint Genome Institute"/>
            <person name="Smith K."/>
            <person name="Pendleton A."/>
            <person name="Kubisiak T."/>
            <person name="Anderson C."/>
            <person name="Salamov A."/>
            <person name="Aerts A."/>
            <person name="Riley R."/>
            <person name="Clum A."/>
            <person name="Lindquist E."/>
            <person name="Ence D."/>
            <person name="Campbell M."/>
            <person name="Kronenberg Z."/>
            <person name="Feau N."/>
            <person name="Dhillon B."/>
            <person name="Hamelin R."/>
            <person name="Burleigh J."/>
            <person name="Smith J."/>
            <person name="Yandell M."/>
            <person name="Nelson C."/>
            <person name="Grigoriev I."/>
            <person name="Davis J."/>
        </authorList>
    </citation>
    <scope>NUCLEOTIDE SEQUENCE</scope>
    <source>
        <strain evidence="13">G11</strain>
    </source>
</reference>
<dbReference type="Gene3D" id="3.30.420.140">
    <property type="entry name" value="YqgF/RNase H-like domain"/>
    <property type="match status" value="1"/>
</dbReference>
<feature type="region of interest" description="Disordered" evidence="11">
    <location>
        <begin position="1464"/>
        <end position="1614"/>
    </location>
</feature>
<dbReference type="InterPro" id="IPR028083">
    <property type="entry name" value="Spt6_acidic_N_dom"/>
</dbReference>
<keyword evidence="8 10" id="KW-0539">Nucleus</keyword>
<evidence type="ECO:0000256" key="8">
    <source>
        <dbReference type="ARBA" id="ARBA00023242"/>
    </source>
</evidence>
<dbReference type="EMBL" id="MU167255">
    <property type="protein sequence ID" value="KAG0146826.1"/>
    <property type="molecule type" value="Genomic_DNA"/>
</dbReference>
<evidence type="ECO:0000256" key="5">
    <source>
        <dbReference type="ARBA" id="ARBA00022454"/>
    </source>
</evidence>
<dbReference type="SUPFAM" id="SSF53098">
    <property type="entry name" value="Ribonuclease H-like"/>
    <property type="match status" value="1"/>
</dbReference>
<feature type="compositionally biased region" description="Pro residues" evidence="11">
    <location>
        <begin position="1595"/>
        <end position="1614"/>
    </location>
</feature>
<dbReference type="Gene3D" id="1.10.10.2740">
    <property type="entry name" value="Spt6, Death-like domain"/>
    <property type="match status" value="1"/>
</dbReference>
<dbReference type="FunFam" id="3.30.505.10:FF:000056">
    <property type="entry name" value="Transcription elongation factor Spt6"/>
    <property type="match status" value="1"/>
</dbReference>
<evidence type="ECO:0000256" key="6">
    <source>
        <dbReference type="ARBA" id="ARBA00022999"/>
    </source>
</evidence>
<dbReference type="Pfam" id="PF14641">
    <property type="entry name" value="HTH_44"/>
    <property type="match status" value="1"/>
</dbReference>
<evidence type="ECO:0000256" key="10">
    <source>
        <dbReference type="PIRNR" id="PIRNR036947"/>
    </source>
</evidence>
<comment type="function">
    <text evidence="10">Plays a role in maintenance of chromatin structure during RNA polymerase II transcription elongation thereby repressing transcription initiation from cryptic promoters. Mediates the reassembly of nucleosomes onto the promoters of at least a selected set of genes during repression; the nucleosome reassembly is essential for transcriptional repression.</text>
</comment>
<dbReference type="SUPFAM" id="SSF55550">
    <property type="entry name" value="SH2 domain"/>
    <property type="match status" value="1"/>
</dbReference>
<dbReference type="OrthoDB" id="995477at2759"/>
<keyword evidence="14" id="KW-1185">Reference proteome</keyword>
<dbReference type="InterPro" id="IPR010994">
    <property type="entry name" value="RuvA_2-like"/>
</dbReference>
<dbReference type="InterPro" id="IPR035019">
    <property type="entry name" value="Spt6_SH2_N"/>
</dbReference>
<dbReference type="InterPro" id="IPR037027">
    <property type="entry name" value="YqgF/RNaseH-like_dom_sf"/>
</dbReference>
<accession>A0A9P6TBZ7</accession>
<dbReference type="InterPro" id="IPR000980">
    <property type="entry name" value="SH2"/>
</dbReference>
<dbReference type="InterPro" id="IPR035420">
    <property type="entry name" value="Spt6_SH2"/>
</dbReference>
<dbReference type="Proteomes" id="UP000886653">
    <property type="component" value="Unassembled WGS sequence"/>
</dbReference>
<dbReference type="PIRSF" id="PIRSF036947">
    <property type="entry name" value="Spt6"/>
    <property type="match status" value="1"/>
</dbReference>
<dbReference type="InterPro" id="IPR023319">
    <property type="entry name" value="Tex-like_HTH_dom_sf"/>
</dbReference>
<comment type="similarity">
    <text evidence="3 10">Belongs to the SPT6 family.</text>
</comment>
<feature type="compositionally biased region" description="Low complexity" evidence="11">
    <location>
        <begin position="108"/>
        <end position="117"/>
    </location>
</feature>
<gene>
    <name evidence="13" type="ORF">CROQUDRAFT_496393</name>
</gene>
<dbReference type="InterPro" id="IPR012340">
    <property type="entry name" value="NA-bd_OB-fold"/>
</dbReference>
<evidence type="ECO:0000256" key="7">
    <source>
        <dbReference type="ARBA" id="ARBA00023163"/>
    </source>
</evidence>
<dbReference type="SMART" id="SM00252">
    <property type="entry name" value="SH2"/>
    <property type="match status" value="1"/>
</dbReference>
<keyword evidence="5" id="KW-0158">Chromosome</keyword>
<dbReference type="SUPFAM" id="SSF158832">
    <property type="entry name" value="Tex N-terminal region-like"/>
    <property type="match status" value="1"/>
</dbReference>
<dbReference type="InterPro" id="IPR017072">
    <property type="entry name" value="TF_Spt6"/>
</dbReference>
<dbReference type="GO" id="GO:0031491">
    <property type="term" value="F:nucleosome binding"/>
    <property type="evidence" value="ECO:0007669"/>
    <property type="project" value="TreeGrafter"/>
</dbReference>
<keyword evidence="6" id="KW-0727">SH2 domain</keyword>
<dbReference type="InterPro" id="IPR032706">
    <property type="entry name" value="Spt6_HHH"/>
</dbReference>